<dbReference type="Pfam" id="PF05272">
    <property type="entry name" value="VapE-like_dom"/>
    <property type="match status" value="1"/>
</dbReference>
<organism evidence="1 2">
    <name type="scientific">Lactiplantibacillus plantarum</name>
    <name type="common">Lactobacillus plantarum</name>
    <dbReference type="NCBI Taxonomy" id="1590"/>
    <lineage>
        <taxon>Bacteria</taxon>
        <taxon>Bacillati</taxon>
        <taxon>Bacillota</taxon>
        <taxon>Bacilli</taxon>
        <taxon>Lactobacillales</taxon>
        <taxon>Lactobacillaceae</taxon>
        <taxon>Lactiplantibacillus</taxon>
    </lineage>
</organism>
<dbReference type="EMBL" id="MCOL01000001">
    <property type="protein sequence ID" value="ODO60560.1"/>
    <property type="molecule type" value="Genomic_DNA"/>
</dbReference>
<dbReference type="PANTHER" id="PTHR34985:SF1">
    <property type="entry name" value="SLR0554 PROTEIN"/>
    <property type="match status" value="1"/>
</dbReference>
<proteinExistence type="predicted"/>
<reference evidence="1 2" key="1">
    <citation type="submission" date="2016-08" db="EMBL/GenBank/DDBJ databases">
        <title>Genome sequencing of Lactobacillus plantarum JSA22, isolated from fermented soybean paste.</title>
        <authorList>
            <person name="Choi H.S."/>
        </authorList>
    </citation>
    <scope>NUCLEOTIDE SEQUENCE [LARGE SCALE GENOMIC DNA]</scope>
    <source>
        <strain evidence="1 2">JSA22</strain>
    </source>
</reference>
<sequence length="472" mass="54641">MSEDKNLKQAIQEHDKRINNVTALKGDDWQDQLRLTTQGAIRRSSLYNILLFIENDPNLKGVLAYNEFSDRVVKLRSNDKTGLKKGDWRDTDDSLLRFYFDAQYNILLSKDNLLDSIVKASQEHGFDPMKERIETVKWDGQPRAETFFIDYLGAEDNHYTRMVTRKWLAGAIARVYLPGVKFDIIPILEGSQGLGKSTLVRQLAPDYFSDDMKSMKDKDDYQKLMGSWIIELAELSAMNKTDIESIKNFTSAQSDYYRNTYARRPEQHPRRNVFIGSTNHRDYLKDATGERRFYPIKCGVQPVTKNPLKAQQADMLQILAEAKTWFDAGEQLYFDQQTLNEAKAYQQEAQVIDPMREAVNDYLTMMVPTNWEELTVSVKQSYFTAIENGNPIDSDSESWLHAKLAPNKEPIQRTTTREIMAVVFDHATNKYFSGRTNAEAKKIKLIMDNMEGWEYSQNLVINSKRSRGYQRT</sequence>
<dbReference type="InterPro" id="IPR007936">
    <property type="entry name" value="VapE-like_dom"/>
</dbReference>
<dbReference type="PATRIC" id="fig|1590.172.peg.1033"/>
<evidence type="ECO:0000313" key="1">
    <source>
        <dbReference type="EMBL" id="ODO60560.1"/>
    </source>
</evidence>
<gene>
    <name evidence="1" type="ORF">LPJSA22_00502</name>
</gene>
<dbReference type="RefSeq" id="WP_046947791.1">
    <property type="nucleotide sequence ID" value="NZ_AP018405.1"/>
</dbReference>
<protein>
    <submittedName>
        <fullName evidence="1">Uncharacterized protein</fullName>
    </submittedName>
</protein>
<accession>A0A1E3KP52</accession>
<dbReference type="AlphaFoldDB" id="A0A1E3KP52"/>
<comment type="caution">
    <text evidence="1">The sequence shown here is derived from an EMBL/GenBank/DDBJ whole genome shotgun (WGS) entry which is preliminary data.</text>
</comment>
<evidence type="ECO:0000313" key="2">
    <source>
        <dbReference type="Proteomes" id="UP000094892"/>
    </source>
</evidence>
<dbReference type="Proteomes" id="UP000094892">
    <property type="component" value="Unassembled WGS sequence"/>
</dbReference>
<name>A0A1E3KP52_LACPN</name>
<dbReference type="GeneID" id="49392904"/>
<dbReference type="PANTHER" id="PTHR34985">
    <property type="entry name" value="SLR0554 PROTEIN"/>
    <property type="match status" value="1"/>
</dbReference>